<protein>
    <submittedName>
        <fullName evidence="1">Uncharacterized protein</fullName>
    </submittedName>
</protein>
<evidence type="ECO:0000313" key="2">
    <source>
        <dbReference type="Proteomes" id="UP000278756"/>
    </source>
</evidence>
<dbReference type="Proteomes" id="UP000278756">
    <property type="component" value="Chromosome 1"/>
</dbReference>
<dbReference type="AlphaFoldDB" id="A0A3G9G4T9"/>
<name>A0A3G9G4T9_9CAUL</name>
<sequence>MQTIHQRGKKNIRHAPLLGESRRRHKGGLGFRFMQTVYSRVCMDSGRRSLTDFYFHPVQFTKTGII</sequence>
<dbReference type="EMBL" id="AP018827">
    <property type="protein sequence ID" value="BBF80751.1"/>
    <property type="molecule type" value="Genomic_DNA"/>
</dbReference>
<reference evidence="2" key="1">
    <citation type="journal article" date="2017" name="Biotechnol. Biofuels">
        <title>Evaluation of environmental bacterial communities as a factor affecting the growth of duckweed Lemna minor.</title>
        <authorList>
            <person name="Ishizawa H."/>
            <person name="Kuroda M."/>
            <person name="Morikawa M."/>
            <person name="Ike M."/>
        </authorList>
    </citation>
    <scope>NUCLEOTIDE SEQUENCE [LARGE SCALE GENOMIC DNA]</scope>
    <source>
        <strain evidence="2">M6</strain>
    </source>
</reference>
<proteinExistence type="predicted"/>
<organism evidence="1 2">
    <name type="scientific">Asticcacaulis excentricus</name>
    <dbReference type="NCBI Taxonomy" id="78587"/>
    <lineage>
        <taxon>Bacteria</taxon>
        <taxon>Pseudomonadati</taxon>
        <taxon>Pseudomonadota</taxon>
        <taxon>Alphaproteobacteria</taxon>
        <taxon>Caulobacterales</taxon>
        <taxon>Caulobacteraceae</taxon>
        <taxon>Asticcacaulis</taxon>
    </lineage>
</organism>
<accession>A0A3G9G4T9</accession>
<evidence type="ECO:0000313" key="1">
    <source>
        <dbReference type="EMBL" id="BBF80751.1"/>
    </source>
</evidence>
<reference evidence="2" key="2">
    <citation type="journal article" date="2017" name="Plant Physiol. Biochem.">
        <title>Differential oxidative and antioxidative response of duckweed Lemna minor toward plant growth promoting/inhibiting bacteria.</title>
        <authorList>
            <person name="Ishizawa H."/>
            <person name="Kuroda M."/>
            <person name="Morikawa M."/>
            <person name="Ike M."/>
        </authorList>
    </citation>
    <scope>NUCLEOTIDE SEQUENCE [LARGE SCALE GENOMIC DNA]</scope>
    <source>
        <strain evidence="2">M6</strain>
    </source>
</reference>
<gene>
    <name evidence="1" type="ORF">EM6_1336</name>
</gene>